<organism evidence="9 10">
    <name type="scientific">Escallonia rubra</name>
    <dbReference type="NCBI Taxonomy" id="112253"/>
    <lineage>
        <taxon>Eukaryota</taxon>
        <taxon>Viridiplantae</taxon>
        <taxon>Streptophyta</taxon>
        <taxon>Embryophyta</taxon>
        <taxon>Tracheophyta</taxon>
        <taxon>Spermatophyta</taxon>
        <taxon>Magnoliopsida</taxon>
        <taxon>eudicotyledons</taxon>
        <taxon>Gunneridae</taxon>
        <taxon>Pentapetalae</taxon>
        <taxon>asterids</taxon>
        <taxon>campanulids</taxon>
        <taxon>Escalloniales</taxon>
        <taxon>Escalloniaceae</taxon>
        <taxon>Escallonia</taxon>
    </lineage>
</organism>
<evidence type="ECO:0008006" key="11">
    <source>
        <dbReference type="Google" id="ProtNLM"/>
    </source>
</evidence>
<dbReference type="InterPro" id="IPR001878">
    <property type="entry name" value="Znf_CCHC"/>
</dbReference>
<keyword evidence="5" id="KW-0862">Zinc</keyword>
<dbReference type="InterPro" id="IPR012337">
    <property type="entry name" value="RNaseH-like_sf"/>
</dbReference>
<dbReference type="InterPro" id="IPR057670">
    <property type="entry name" value="SH3_retrovirus"/>
</dbReference>
<reference evidence="9" key="1">
    <citation type="submission" date="2022-12" db="EMBL/GenBank/DDBJ databases">
        <title>Draft genome assemblies for two species of Escallonia (Escalloniales).</title>
        <authorList>
            <person name="Chanderbali A."/>
            <person name="Dervinis C."/>
            <person name="Anghel I."/>
            <person name="Soltis D."/>
            <person name="Soltis P."/>
            <person name="Zapata F."/>
        </authorList>
    </citation>
    <scope>NUCLEOTIDE SEQUENCE</scope>
    <source>
        <strain evidence="9">UCBG92.1500</strain>
        <tissue evidence="9">Leaf</tissue>
    </source>
</reference>
<dbReference type="GO" id="GO:0003676">
    <property type="term" value="F:nucleic acid binding"/>
    <property type="evidence" value="ECO:0007669"/>
    <property type="project" value="InterPro"/>
</dbReference>
<evidence type="ECO:0000259" key="7">
    <source>
        <dbReference type="PROSITE" id="PS50158"/>
    </source>
</evidence>
<feature type="compositionally biased region" description="Basic and acidic residues" evidence="6">
    <location>
        <begin position="1045"/>
        <end position="1057"/>
    </location>
</feature>
<dbReference type="InterPro" id="IPR001584">
    <property type="entry name" value="Integrase_cat-core"/>
</dbReference>
<dbReference type="InterPro" id="IPR036875">
    <property type="entry name" value="Znf_CCHC_sf"/>
</dbReference>
<feature type="region of interest" description="Disordered" evidence="6">
    <location>
        <begin position="309"/>
        <end position="343"/>
    </location>
</feature>
<dbReference type="EMBL" id="JAVXUO010000539">
    <property type="protein sequence ID" value="KAK2991308.1"/>
    <property type="molecule type" value="Genomic_DNA"/>
</dbReference>
<keyword evidence="5" id="KW-0863">Zinc-finger</keyword>
<dbReference type="SUPFAM" id="SSF56672">
    <property type="entry name" value="DNA/RNA polymerases"/>
    <property type="match status" value="1"/>
</dbReference>
<keyword evidence="2" id="KW-0479">Metal-binding</keyword>
<dbReference type="PANTHER" id="PTHR42648:SF21">
    <property type="entry name" value="CYSTEINE-RICH RLK (RECEPTOR-LIKE PROTEIN KINASE) 8"/>
    <property type="match status" value="1"/>
</dbReference>
<feature type="region of interest" description="Disordered" evidence="6">
    <location>
        <begin position="1011"/>
        <end position="1069"/>
    </location>
</feature>
<keyword evidence="10" id="KW-1185">Reference proteome</keyword>
<dbReference type="Gene3D" id="4.10.60.10">
    <property type="entry name" value="Zinc finger, CCHC-type"/>
    <property type="match status" value="1"/>
</dbReference>
<dbReference type="Proteomes" id="UP001187471">
    <property type="component" value="Unassembled WGS sequence"/>
</dbReference>
<name>A0AA88RK47_9ASTE</name>
<evidence type="ECO:0000313" key="10">
    <source>
        <dbReference type="Proteomes" id="UP001187471"/>
    </source>
</evidence>
<dbReference type="PROSITE" id="PS50158">
    <property type="entry name" value="ZF_CCHC"/>
    <property type="match status" value="1"/>
</dbReference>
<dbReference type="InterPro" id="IPR036397">
    <property type="entry name" value="RNaseH_sf"/>
</dbReference>
<feature type="domain" description="CCHC-type" evidence="7">
    <location>
        <begin position="282"/>
        <end position="296"/>
    </location>
</feature>
<dbReference type="Gene3D" id="3.30.420.10">
    <property type="entry name" value="Ribonuclease H-like superfamily/Ribonuclease H"/>
    <property type="match status" value="1"/>
</dbReference>
<feature type="compositionally biased region" description="Basic and acidic residues" evidence="6">
    <location>
        <begin position="318"/>
        <end position="330"/>
    </location>
</feature>
<gene>
    <name evidence="9" type="ORF">RJ640_024573</name>
</gene>
<accession>A0AA88RK47</accession>
<dbReference type="GO" id="GO:0015074">
    <property type="term" value="P:DNA integration"/>
    <property type="evidence" value="ECO:0007669"/>
    <property type="project" value="InterPro"/>
</dbReference>
<evidence type="ECO:0000256" key="1">
    <source>
        <dbReference type="ARBA" id="ARBA00022670"/>
    </source>
</evidence>
<dbReference type="CDD" id="cd09272">
    <property type="entry name" value="RNase_HI_RT_Ty1"/>
    <property type="match status" value="1"/>
</dbReference>
<keyword evidence="3" id="KW-0064">Aspartyl protease</keyword>
<sequence>MAYVGGMEGSSTTRPPLFNGTNYSVWKVKMKIYLESQDYEMWDIVEDGPFVPIKVVDKVEEPKSKSEYSDHDKKMICMNARAKNCLVCALDTNELNRVIMCNSAKSIWDTLQVTHEGTSLLRDSKMNLLFRDYELFHMLQNESITDMNTRFTNIVNPLKQLGKEFTNGDLVRKVIRSLPRAWDAKITAIQESKNLNIFPLDELMCSLMTYEMQLKTFDQEDVKKKPTSIALKASSSNLESSDDEEFNEEDMALVAKNFKKFLRFRRNDGRRQQNASNEERLCYKCHKPGHMKMDCPIYNKEKKERRDVWEKAKRRQFSKKENKEKERAMNAEHTSTWSDFDSSDEENDQANVCFMANDEVSSSSGSDSDNESFEDAYDSLYEESKKIFKKNIILSKKFLEANKQIEKLIMENDKLHAKNECMSSHLYVEHVNNNLVDLLVNTPSSKQISSKTLALEKQNEDLQVEICDLRKCLEKFVDGQNNLDVMLGRQRIGLNKGGLGLDPMAMPPKVLQQQARLNILTKRPKNYCTPFTHCGWCNKKGHTTNHCPCRIVFVCLKAKSSSKKWILDSGCSRHMTGNISLFTSIDLKEGGNVTFGDNSQGRIKGKGTIGKEPHSIENVLYVEGLKHNLLSISQFSDKGFKVIFEASQCTILSLKNNETILVGSRDNNVYSIQLNDLANQDVKCLSAISETSWLWHRRLGHMHMEHLKDISSKELVRGLPKIKFEKDKVCDACQMGKQKKVSHKPKKMVSTSRPLQLLHMDLFGPIPTTSLGGKSYCFVIVDDYSRYTWTFFLATKVESLNVFTSFAKRVQNQKGYLITNIRSDHGREFENSKIGALCDDFGISHNFSAPRTPQQNGVAERKNRSLQEAARTMLNEYGLPKYFWAEAVNCACFVLNRVILRKILLKTPYELFNDKKPKVSFFRVFGCKCFVLNTKDHLSKFDSKTFEGIFLGYSNNSMAYRVYNKSTLVVEESINVTFDETNPFLRRTNIVNVDDMDNDLRTLDISDTLQGNPKEIDLGEQPSSSQGGNEEAINDASNLDNSQELPKDWTYKKDHPSDQILGNPSSGVRTRRSLQQHVNIAFLSQIEPKKFSEALHHESWMLAMQEELVQFERNQVWTLVPKPQNFRIIGTKWIYRNKLDESGVVVRNKARLVAQGYNQEEGIDFDETYAPVARLESIRMLLAFACYRDFKLFQMDVKSAFLNGFISEEVYVAQPPGFENEKFPNHVFRLSKALYGLKQAPRAWYERLSNFLLENGFSRGKLDTTLFIKSKGNDLLLVQIYVDDIIFGATNGSLCEEFASCMSKEFEMSMMGELTFFLGLQIKQSKDGIFINQAKYTKELLKRFDMEASNAFDTPMSSSLKLDKDEKGKDVDIKRYRGMIGSLLYLTASRPDIMFSVCLCARFQACPKESHLIAVKRILRYLKGTHDLGLWFPRNTSFFDLIGYSDADYAGCKTERKSTSGGCQFLGHSLVSWSSKKQNSVALSTTEAEYMAVGACCAQILWMKQTLLDFGLKYDHIPILCDNTSAIDLTKNPIQHSRTKHIEIKHHFIRDHVQKGDIVLDFVDTNHQLADIFTKPLDSKRFSALRRELGMSSPM</sequence>
<dbReference type="SUPFAM" id="SSF53098">
    <property type="entry name" value="Ribonuclease H-like"/>
    <property type="match status" value="1"/>
</dbReference>
<evidence type="ECO:0000256" key="3">
    <source>
        <dbReference type="ARBA" id="ARBA00022750"/>
    </source>
</evidence>
<keyword evidence="4" id="KW-0378">Hydrolase</keyword>
<evidence type="ECO:0000313" key="9">
    <source>
        <dbReference type="EMBL" id="KAK2991308.1"/>
    </source>
</evidence>
<dbReference type="SMART" id="SM00343">
    <property type="entry name" value="ZnF_C2HC"/>
    <property type="match status" value="1"/>
</dbReference>
<dbReference type="Pfam" id="PF14223">
    <property type="entry name" value="Retrotran_gag_2"/>
    <property type="match status" value="1"/>
</dbReference>
<evidence type="ECO:0000256" key="2">
    <source>
        <dbReference type="ARBA" id="ARBA00022723"/>
    </source>
</evidence>
<dbReference type="Pfam" id="PF22936">
    <property type="entry name" value="Pol_BBD"/>
    <property type="match status" value="1"/>
</dbReference>
<protein>
    <recommendedName>
        <fullName evidence="11">Retrovirus-related Pol polyprotein from transposon TNT 1-94</fullName>
    </recommendedName>
</protein>
<feature type="compositionally biased region" description="Polar residues" evidence="6">
    <location>
        <begin position="1035"/>
        <end position="1044"/>
    </location>
</feature>
<dbReference type="InterPro" id="IPR043502">
    <property type="entry name" value="DNA/RNA_pol_sf"/>
</dbReference>
<dbReference type="Pfam" id="PF25597">
    <property type="entry name" value="SH3_retrovirus"/>
    <property type="match status" value="1"/>
</dbReference>
<evidence type="ECO:0000259" key="8">
    <source>
        <dbReference type="PROSITE" id="PS50994"/>
    </source>
</evidence>
<evidence type="ECO:0000256" key="6">
    <source>
        <dbReference type="SAM" id="MobiDB-lite"/>
    </source>
</evidence>
<keyword evidence="1" id="KW-0645">Protease</keyword>
<evidence type="ECO:0000256" key="4">
    <source>
        <dbReference type="ARBA" id="ARBA00022801"/>
    </source>
</evidence>
<feature type="domain" description="Integrase catalytic" evidence="8">
    <location>
        <begin position="750"/>
        <end position="916"/>
    </location>
</feature>
<dbReference type="InterPro" id="IPR039537">
    <property type="entry name" value="Retrotran_Ty1/copia-like"/>
</dbReference>
<dbReference type="InterPro" id="IPR054722">
    <property type="entry name" value="PolX-like_BBD"/>
</dbReference>
<evidence type="ECO:0000256" key="5">
    <source>
        <dbReference type="PROSITE-ProRule" id="PRU00047"/>
    </source>
</evidence>
<dbReference type="Pfam" id="PF07727">
    <property type="entry name" value="RVT_2"/>
    <property type="match status" value="1"/>
</dbReference>
<comment type="caution">
    <text evidence="9">The sequence shown here is derived from an EMBL/GenBank/DDBJ whole genome shotgun (WGS) entry which is preliminary data.</text>
</comment>
<dbReference type="PROSITE" id="PS50994">
    <property type="entry name" value="INTEGRASE"/>
    <property type="match status" value="1"/>
</dbReference>
<dbReference type="InterPro" id="IPR025724">
    <property type="entry name" value="GAG-pre-integrase_dom"/>
</dbReference>
<dbReference type="PANTHER" id="PTHR42648">
    <property type="entry name" value="TRANSPOSASE, PUTATIVE-RELATED"/>
    <property type="match status" value="1"/>
</dbReference>
<dbReference type="Pfam" id="PF00665">
    <property type="entry name" value="rve"/>
    <property type="match status" value="1"/>
</dbReference>
<dbReference type="GO" id="GO:0008270">
    <property type="term" value="F:zinc ion binding"/>
    <property type="evidence" value="ECO:0007669"/>
    <property type="project" value="UniProtKB-KW"/>
</dbReference>
<dbReference type="GO" id="GO:0006508">
    <property type="term" value="P:proteolysis"/>
    <property type="evidence" value="ECO:0007669"/>
    <property type="project" value="UniProtKB-KW"/>
</dbReference>
<dbReference type="SUPFAM" id="SSF57756">
    <property type="entry name" value="Retrovirus zinc finger-like domains"/>
    <property type="match status" value="1"/>
</dbReference>
<dbReference type="GO" id="GO:0004190">
    <property type="term" value="F:aspartic-type endopeptidase activity"/>
    <property type="evidence" value="ECO:0007669"/>
    <property type="project" value="UniProtKB-KW"/>
</dbReference>
<dbReference type="InterPro" id="IPR013103">
    <property type="entry name" value="RVT_2"/>
</dbReference>
<proteinExistence type="predicted"/>
<dbReference type="Pfam" id="PF13976">
    <property type="entry name" value="gag_pre-integrs"/>
    <property type="match status" value="1"/>
</dbReference>